<keyword evidence="3" id="KW-1185">Reference proteome</keyword>
<reference evidence="2" key="1">
    <citation type="submission" date="2023-01" db="EMBL/GenBank/DDBJ databases">
        <title>The growth and conidiation of Purpureocillium lavendulum are regulated by nitrogen source and histone H3K14 acetylation.</title>
        <authorList>
            <person name="Tang P."/>
            <person name="Han J."/>
            <person name="Zhang C."/>
            <person name="Tang P."/>
            <person name="Qi F."/>
            <person name="Zhang K."/>
            <person name="Liang L."/>
        </authorList>
    </citation>
    <scope>NUCLEOTIDE SEQUENCE</scope>
    <source>
        <strain evidence="2">YMF1.00683</strain>
    </source>
</reference>
<proteinExistence type="predicted"/>
<comment type="caution">
    <text evidence="2">The sequence shown here is derived from an EMBL/GenBank/DDBJ whole genome shotgun (WGS) entry which is preliminary data.</text>
</comment>
<gene>
    <name evidence="2" type="ORF">O9K51_06076</name>
</gene>
<organism evidence="2 3">
    <name type="scientific">Purpureocillium lavendulum</name>
    <dbReference type="NCBI Taxonomy" id="1247861"/>
    <lineage>
        <taxon>Eukaryota</taxon>
        <taxon>Fungi</taxon>
        <taxon>Dikarya</taxon>
        <taxon>Ascomycota</taxon>
        <taxon>Pezizomycotina</taxon>
        <taxon>Sordariomycetes</taxon>
        <taxon>Hypocreomycetidae</taxon>
        <taxon>Hypocreales</taxon>
        <taxon>Ophiocordycipitaceae</taxon>
        <taxon>Purpureocillium</taxon>
    </lineage>
</organism>
<dbReference type="EMBL" id="JAQHRD010000005">
    <property type="protein sequence ID" value="KAJ6440286.1"/>
    <property type="molecule type" value="Genomic_DNA"/>
</dbReference>
<evidence type="ECO:0000256" key="1">
    <source>
        <dbReference type="SAM" id="MobiDB-lite"/>
    </source>
</evidence>
<name>A0AB34FNN9_9HYPO</name>
<sequence>MVGRTCTFMMVDNESPRLAQWDQFRFEERWHRVNCTENLGGECKATDLYKNNGWDWRTVDCTWKSPKTEEPSPTTGAQSLKKVVY</sequence>
<protein>
    <submittedName>
        <fullName evidence="2">Uncharacterized protein</fullName>
    </submittedName>
</protein>
<dbReference type="AlphaFoldDB" id="A0AB34FNN9"/>
<evidence type="ECO:0000313" key="2">
    <source>
        <dbReference type="EMBL" id="KAJ6440286.1"/>
    </source>
</evidence>
<evidence type="ECO:0000313" key="3">
    <source>
        <dbReference type="Proteomes" id="UP001163105"/>
    </source>
</evidence>
<accession>A0AB34FNN9</accession>
<feature type="region of interest" description="Disordered" evidence="1">
    <location>
        <begin position="65"/>
        <end position="85"/>
    </location>
</feature>
<dbReference type="Proteomes" id="UP001163105">
    <property type="component" value="Unassembled WGS sequence"/>
</dbReference>